<evidence type="ECO:0000256" key="4">
    <source>
        <dbReference type="ARBA" id="ARBA00018925"/>
    </source>
</evidence>
<dbReference type="Pfam" id="PF00493">
    <property type="entry name" value="MCM"/>
    <property type="match status" value="1"/>
</dbReference>
<keyword evidence="11" id="KW-0862">Zinc</keyword>
<comment type="similarity">
    <text evidence="2">Belongs to the MCM family.</text>
</comment>
<keyword evidence="15" id="KW-0131">Cell cycle</keyword>
<dbReference type="PRINTS" id="PR01657">
    <property type="entry name" value="MCMFAMILY"/>
</dbReference>
<evidence type="ECO:0000256" key="13">
    <source>
        <dbReference type="ARBA" id="ARBA00023125"/>
    </source>
</evidence>
<reference evidence="18 19" key="1">
    <citation type="submission" date="2023-09" db="EMBL/GenBank/DDBJ databases">
        <title>Pangenome analysis of Batrachochytrium dendrobatidis and related Chytrids.</title>
        <authorList>
            <person name="Yacoub M.N."/>
            <person name="Stajich J.E."/>
            <person name="James T.Y."/>
        </authorList>
    </citation>
    <scope>NUCLEOTIDE SEQUENCE [LARGE SCALE GENOMIC DNA]</scope>
    <source>
        <strain evidence="18 19">JEL0888</strain>
    </source>
</reference>
<evidence type="ECO:0000256" key="2">
    <source>
        <dbReference type="ARBA" id="ARBA00008010"/>
    </source>
</evidence>
<keyword evidence="19" id="KW-1185">Reference proteome</keyword>
<evidence type="ECO:0000256" key="10">
    <source>
        <dbReference type="ARBA" id="ARBA00022806"/>
    </source>
</evidence>
<dbReference type="InterPro" id="IPR018525">
    <property type="entry name" value="MCM_CS"/>
</dbReference>
<keyword evidence="5" id="KW-0235">DNA replication</keyword>
<evidence type="ECO:0000256" key="11">
    <source>
        <dbReference type="ARBA" id="ARBA00022833"/>
    </source>
</evidence>
<evidence type="ECO:0000256" key="6">
    <source>
        <dbReference type="ARBA" id="ARBA00022723"/>
    </source>
</evidence>
<protein>
    <recommendedName>
        <fullName evidence="4">DNA replication licensing factor MCM2</fullName>
        <ecNumber evidence="3">3.6.4.12</ecNumber>
    </recommendedName>
</protein>
<dbReference type="Pfam" id="PF12619">
    <property type="entry name" value="MCM2_N"/>
    <property type="match status" value="1"/>
</dbReference>
<evidence type="ECO:0000256" key="15">
    <source>
        <dbReference type="ARBA" id="ARBA00023306"/>
    </source>
</evidence>
<evidence type="ECO:0000313" key="18">
    <source>
        <dbReference type="EMBL" id="KAL2913170.1"/>
    </source>
</evidence>
<dbReference type="Pfam" id="PF17207">
    <property type="entry name" value="MCM_OB"/>
    <property type="match status" value="1"/>
</dbReference>
<evidence type="ECO:0000259" key="17">
    <source>
        <dbReference type="PROSITE" id="PS50051"/>
    </source>
</evidence>
<dbReference type="Pfam" id="PF23669">
    <property type="entry name" value="WHD_MCM2"/>
    <property type="match status" value="1"/>
</dbReference>
<evidence type="ECO:0000256" key="12">
    <source>
        <dbReference type="ARBA" id="ARBA00022840"/>
    </source>
</evidence>
<evidence type="ECO:0000256" key="7">
    <source>
        <dbReference type="ARBA" id="ARBA00022741"/>
    </source>
</evidence>
<evidence type="ECO:0000256" key="16">
    <source>
        <dbReference type="SAM" id="MobiDB-lite"/>
    </source>
</evidence>
<feature type="domain" description="MCM C-terminal AAA(+) ATPase" evidence="17">
    <location>
        <begin position="488"/>
        <end position="694"/>
    </location>
</feature>
<dbReference type="Pfam" id="PF14551">
    <property type="entry name" value="MCM_N"/>
    <property type="match status" value="1"/>
</dbReference>
<evidence type="ECO:0000256" key="8">
    <source>
        <dbReference type="ARBA" id="ARBA00022771"/>
    </source>
</evidence>
<dbReference type="InterPro" id="IPR012340">
    <property type="entry name" value="NA-bd_OB-fold"/>
</dbReference>
<dbReference type="InterPro" id="IPR001208">
    <property type="entry name" value="MCM_dom"/>
</dbReference>
<dbReference type="Gene3D" id="3.40.50.300">
    <property type="entry name" value="P-loop containing nucleotide triphosphate hydrolases"/>
    <property type="match status" value="1"/>
</dbReference>
<keyword evidence="14" id="KW-0539">Nucleus</keyword>
<feature type="compositionally biased region" description="Basic and acidic residues" evidence="16">
    <location>
        <begin position="24"/>
        <end position="40"/>
    </location>
</feature>
<evidence type="ECO:0000256" key="1">
    <source>
        <dbReference type="ARBA" id="ARBA00004123"/>
    </source>
</evidence>
<dbReference type="SUPFAM" id="SSF50249">
    <property type="entry name" value="Nucleic acid-binding proteins"/>
    <property type="match status" value="1"/>
</dbReference>
<dbReference type="Gene3D" id="2.20.28.10">
    <property type="match status" value="1"/>
</dbReference>
<evidence type="ECO:0000313" key="19">
    <source>
        <dbReference type="Proteomes" id="UP001527925"/>
    </source>
</evidence>
<dbReference type="InterPro" id="IPR031327">
    <property type="entry name" value="MCM"/>
</dbReference>
<dbReference type="EC" id="3.6.4.12" evidence="3"/>
<keyword evidence="6" id="KW-0479">Metal-binding</keyword>
<gene>
    <name evidence="18" type="primary">MCM2</name>
    <name evidence="18" type="ORF">HK105_207289</name>
</gene>
<proteinExistence type="inferred from homology"/>
<evidence type="ECO:0000256" key="3">
    <source>
        <dbReference type="ARBA" id="ARBA00012551"/>
    </source>
</evidence>
<dbReference type="GO" id="GO:0003678">
    <property type="term" value="F:DNA helicase activity"/>
    <property type="evidence" value="ECO:0007669"/>
    <property type="project" value="UniProtKB-EC"/>
</dbReference>
<dbReference type="InterPro" id="IPR041562">
    <property type="entry name" value="MCM_lid"/>
</dbReference>
<dbReference type="Gene3D" id="2.40.50.140">
    <property type="entry name" value="Nucleic acid-binding proteins"/>
    <property type="match status" value="1"/>
</dbReference>
<dbReference type="PANTHER" id="PTHR11630">
    <property type="entry name" value="DNA REPLICATION LICENSING FACTOR MCM FAMILY MEMBER"/>
    <property type="match status" value="1"/>
</dbReference>
<dbReference type="Gene3D" id="3.30.1640.10">
    <property type="entry name" value="mini-chromosome maintenance (MCM) complex, chain A, domain 1"/>
    <property type="match status" value="1"/>
</dbReference>
<dbReference type="SMART" id="SM00350">
    <property type="entry name" value="MCM"/>
    <property type="match status" value="1"/>
</dbReference>
<dbReference type="EMBL" id="JADGIZ020000050">
    <property type="protein sequence ID" value="KAL2913170.1"/>
    <property type="molecule type" value="Genomic_DNA"/>
</dbReference>
<dbReference type="PANTHER" id="PTHR11630:SF44">
    <property type="entry name" value="DNA REPLICATION LICENSING FACTOR MCM2"/>
    <property type="match status" value="1"/>
</dbReference>
<evidence type="ECO:0000256" key="5">
    <source>
        <dbReference type="ARBA" id="ARBA00022705"/>
    </source>
</evidence>
<dbReference type="PROSITE" id="PS50051">
    <property type="entry name" value="MCM_2"/>
    <property type="match status" value="1"/>
</dbReference>
<keyword evidence="8" id="KW-0863">Zinc-finger</keyword>
<organism evidence="18 19">
    <name type="scientific">Polyrhizophydium stewartii</name>
    <dbReference type="NCBI Taxonomy" id="2732419"/>
    <lineage>
        <taxon>Eukaryota</taxon>
        <taxon>Fungi</taxon>
        <taxon>Fungi incertae sedis</taxon>
        <taxon>Chytridiomycota</taxon>
        <taxon>Chytridiomycota incertae sedis</taxon>
        <taxon>Chytridiomycetes</taxon>
        <taxon>Rhizophydiales</taxon>
        <taxon>Rhizophydiales incertae sedis</taxon>
        <taxon>Polyrhizophydium</taxon>
    </lineage>
</organism>
<dbReference type="InterPro" id="IPR027417">
    <property type="entry name" value="P-loop_NTPase"/>
</dbReference>
<accession>A0ABR4N0X3</accession>
<name>A0ABR4N0X3_9FUNG</name>
<dbReference type="PRINTS" id="PR01658">
    <property type="entry name" value="MCMPROTEIN2"/>
</dbReference>
<feature type="region of interest" description="Disordered" evidence="16">
    <location>
        <begin position="22"/>
        <end position="96"/>
    </location>
</feature>
<keyword evidence="10 18" id="KW-0347">Helicase</keyword>
<feature type="compositionally biased region" description="Polar residues" evidence="16">
    <location>
        <begin position="41"/>
        <end position="59"/>
    </location>
</feature>
<dbReference type="CDD" id="cd17753">
    <property type="entry name" value="MCM2"/>
    <property type="match status" value="1"/>
</dbReference>
<evidence type="ECO:0000256" key="9">
    <source>
        <dbReference type="ARBA" id="ARBA00022801"/>
    </source>
</evidence>
<dbReference type="PROSITE" id="PS00847">
    <property type="entry name" value="MCM_1"/>
    <property type="match status" value="1"/>
</dbReference>
<keyword evidence="13" id="KW-0238">DNA-binding</keyword>
<keyword evidence="9 18" id="KW-0378">Hydrolase</keyword>
<dbReference type="GO" id="GO:0016787">
    <property type="term" value="F:hydrolase activity"/>
    <property type="evidence" value="ECO:0007669"/>
    <property type="project" value="UniProtKB-KW"/>
</dbReference>
<comment type="subcellular location">
    <subcellularLocation>
        <location evidence="1">Nucleus</location>
    </subcellularLocation>
</comment>
<keyword evidence="7" id="KW-0547">Nucleotide-binding</keyword>
<keyword evidence="12" id="KW-0067">ATP-binding</keyword>
<dbReference type="InterPro" id="IPR027925">
    <property type="entry name" value="MCM_N"/>
</dbReference>
<dbReference type="SUPFAM" id="SSF52540">
    <property type="entry name" value="P-loop containing nucleoside triphosphate hydrolases"/>
    <property type="match status" value="1"/>
</dbReference>
<feature type="compositionally biased region" description="Acidic residues" evidence="16">
    <location>
        <begin position="64"/>
        <end position="89"/>
    </location>
</feature>
<evidence type="ECO:0000256" key="14">
    <source>
        <dbReference type="ARBA" id="ARBA00023242"/>
    </source>
</evidence>
<dbReference type="Pfam" id="PF17855">
    <property type="entry name" value="MCM_lid"/>
    <property type="match status" value="1"/>
</dbReference>
<comment type="caution">
    <text evidence="18">The sequence shown here is derived from an EMBL/GenBank/DDBJ whole genome shotgun (WGS) entry which is preliminary data.</text>
</comment>
<dbReference type="InterPro" id="IPR059098">
    <property type="entry name" value="WHD_MCM2"/>
</dbReference>
<dbReference type="InterPro" id="IPR033762">
    <property type="entry name" value="MCM_OB"/>
</dbReference>
<dbReference type="InterPro" id="IPR008045">
    <property type="entry name" value="MCM2"/>
</dbReference>
<sequence>MRPCAGGMRLTRLSSLVSATVSERGCDGVQADRKRARDEGSASQDVLPTSPLARSSSLPPFSEADVDEGIVDDPLDDELDEDDEGEDLFGDNLDNDYRENARLDNYELESVDEEEYDAMDRDARLVAEAKMRRRDREEARLAGQLPEAFLDEDEEEAGEPMRARRRRRDQFDMDVEMADGQVAPLDLEALQDVKGSLSEFVTMEAPRRAIRREFHSFLTSYLNEKGESVYGERIRAMCESEGQSLEVDYNHLKDRFATLAIFLSNAPTEVLKIFDSVAMEVVLSGFEDYDKIFSEIHVRITNLPIVETLRSLRQTHLNTLVCVKGVVTRRTGVFPQLKYVKYDCLKCGAVIGPYYQDSTSEIRVRVCPNCQGKNCFTVNSEETVYRNYQRMTLQEKPGDVPAGRLPRHREVILLWDLVDSARPGDMVQVTGVYRNNFDVSLNTQNGFPVFATVIEANHISKKEDEFSTSRLTEEEQRAIRALAREPNIRQRIIKSIAPSIYGHEDIKTAIALSLFGGVFKNPQGKHRLRGDINVLLMGDPGTAKSQFLKYAEKTANRAVYTTGQGASAVGLTAAVHKDVVTREWTLEGGALVMADKGVCLIDEFDKMNDQDRTSIHEAMEQQSISISKAGIVATLQARCAVIAAANPIFGKYNPQVTFAQNVELTEPILSRFDILCVVKDLADPVVDESLARFVVNSHMRSHPSAAGNGGGEASAAPAADADIIPQDLLRKYIVYARDHVRPRLDQVDVEKLQELYAELRSESMIGGAIPITVRYLESIIRMSEAFARMHLRDVVRQDDIDHAIAVTIRSFLAAQKFSVRRALAKTLDKYLRVEKDAFELLTHVLSGIQMEHLQMRALRGRGARGAAGGGASAAAAALGDGSRVEMDVHEFVLRAREHGIHNVEPYFESAQFRQSFRLEGGKIIARS</sequence>
<dbReference type="Proteomes" id="UP001527925">
    <property type="component" value="Unassembled WGS sequence"/>
</dbReference>